<evidence type="ECO:0000313" key="3">
    <source>
        <dbReference type="Proteomes" id="UP000630887"/>
    </source>
</evidence>
<dbReference type="AlphaFoldDB" id="A0A8J3PBH9"/>
<accession>A0A8J3PBH9</accession>
<feature type="transmembrane region" description="Helical" evidence="1">
    <location>
        <begin position="83"/>
        <end position="102"/>
    </location>
</feature>
<dbReference type="RefSeq" id="WP_203698351.1">
    <property type="nucleotide sequence ID" value="NZ_BAAALC010000073.1"/>
</dbReference>
<keyword evidence="1" id="KW-1133">Transmembrane helix</keyword>
<feature type="transmembrane region" description="Helical" evidence="1">
    <location>
        <begin position="6"/>
        <end position="21"/>
    </location>
</feature>
<keyword evidence="1" id="KW-0472">Membrane</keyword>
<proteinExistence type="predicted"/>
<comment type="caution">
    <text evidence="2">The sequence shown here is derived from an EMBL/GenBank/DDBJ whole genome shotgun (WGS) entry which is preliminary data.</text>
</comment>
<organism evidence="2 3">
    <name type="scientific">Catellatospora coxensis</name>
    <dbReference type="NCBI Taxonomy" id="310354"/>
    <lineage>
        <taxon>Bacteria</taxon>
        <taxon>Bacillati</taxon>
        <taxon>Actinomycetota</taxon>
        <taxon>Actinomycetes</taxon>
        <taxon>Micromonosporales</taxon>
        <taxon>Micromonosporaceae</taxon>
        <taxon>Catellatospora</taxon>
    </lineage>
</organism>
<reference evidence="2 3" key="1">
    <citation type="submission" date="2021-01" db="EMBL/GenBank/DDBJ databases">
        <title>Whole genome shotgun sequence of Catellatospora coxensis NBRC 107359.</title>
        <authorList>
            <person name="Komaki H."/>
            <person name="Tamura T."/>
        </authorList>
    </citation>
    <scope>NUCLEOTIDE SEQUENCE [LARGE SCALE GENOMIC DNA]</scope>
    <source>
        <strain evidence="2 3">NBRC 107359</strain>
    </source>
</reference>
<keyword evidence="1" id="KW-0812">Transmembrane</keyword>
<evidence type="ECO:0000256" key="1">
    <source>
        <dbReference type="SAM" id="Phobius"/>
    </source>
</evidence>
<protein>
    <submittedName>
        <fullName evidence="2">Uncharacterized protein</fullName>
    </submittedName>
</protein>
<dbReference type="EMBL" id="BONI01000088">
    <property type="protein sequence ID" value="GIG10413.1"/>
    <property type="molecule type" value="Genomic_DNA"/>
</dbReference>
<dbReference type="Proteomes" id="UP000630887">
    <property type="component" value="Unassembled WGS sequence"/>
</dbReference>
<evidence type="ECO:0000313" key="2">
    <source>
        <dbReference type="EMBL" id="GIG10413.1"/>
    </source>
</evidence>
<name>A0A8J3PBH9_9ACTN</name>
<feature type="transmembrane region" description="Helical" evidence="1">
    <location>
        <begin position="33"/>
        <end position="55"/>
    </location>
</feature>
<keyword evidence="3" id="KW-1185">Reference proteome</keyword>
<gene>
    <name evidence="2" type="ORF">Cco03nite_71130</name>
</gene>
<sequence length="118" mass="12091">MFSINLISGAIAGLIIGFACRKRADVGPGPSNLALAAGIAMLVNSVLLAAAISFFDDTAADWAVRGQEVPMAWQIAHNTVKSFSAILEITVVGLLAMAVFAPRSAAHGAQPKAGTDGR</sequence>